<feature type="transmembrane region" description="Helical" evidence="12">
    <location>
        <begin position="52"/>
        <end position="74"/>
    </location>
</feature>
<keyword evidence="3 11" id="KW-0633">Potassium transport</keyword>
<keyword evidence="10 11" id="KW-0407">Ion channel</keyword>
<dbReference type="GO" id="GO:1990573">
    <property type="term" value="P:potassium ion import across plasma membrane"/>
    <property type="evidence" value="ECO:0007669"/>
    <property type="project" value="TreeGrafter"/>
</dbReference>
<keyword evidence="6 11" id="KW-0630">Potassium</keyword>
<evidence type="ECO:0000256" key="8">
    <source>
        <dbReference type="ARBA" id="ARBA00023065"/>
    </source>
</evidence>
<keyword evidence="16" id="KW-1185">Reference proteome</keyword>
<keyword evidence="2 11" id="KW-0813">Transport</keyword>
<evidence type="ECO:0000313" key="15">
    <source>
        <dbReference type="EMBL" id="KAJ8963207.1"/>
    </source>
</evidence>
<evidence type="ECO:0000256" key="7">
    <source>
        <dbReference type="ARBA" id="ARBA00022989"/>
    </source>
</evidence>
<comment type="similarity">
    <text evidence="11">Belongs to the inward rectifier-type potassium channel (TC 1.A.2.1) family.</text>
</comment>
<evidence type="ECO:0000259" key="13">
    <source>
        <dbReference type="Pfam" id="PF01007"/>
    </source>
</evidence>
<proteinExistence type="inferred from homology"/>
<dbReference type="Gene3D" id="1.10.287.70">
    <property type="match status" value="1"/>
</dbReference>
<sequence length="345" mass="39664">MFRRCIRQYHEGDIRIMNKRGRLNLHLIKIPEKSIRYASDLWNTLVNMKWRWLLPVIALVNVAAYLVFALLFLLDAWVSGDFDDEPGHRMCVTGMHNFTSYFMLGIETITTTGYGYFHPTEFCYLVFVILTCSTMVTFFIDGAFMSVVYAKFGRVKYQHSLFSRKAVINLRNGKLCLIVRINDSLLKHWIDNTVKMFMVVNRTSPEGEVLPNFITELEVEPYGMLFWPIEIIHAITSSSPFWEISAKDLMISQFEVITIISGSSIQTGQLTRTQTSYLSEEILWGYRFCPCLEDNTIKSGYIVNRKSFNATVSVETPLCSASVLAKLQKEIGVPNRRNSLDDNCS</sequence>
<dbReference type="InterPro" id="IPR016449">
    <property type="entry name" value="K_chnl_inward-rec_Kir"/>
</dbReference>
<keyword evidence="8 11" id="KW-0406">Ion transport</keyword>
<evidence type="ECO:0000256" key="12">
    <source>
        <dbReference type="SAM" id="Phobius"/>
    </source>
</evidence>
<evidence type="ECO:0000256" key="3">
    <source>
        <dbReference type="ARBA" id="ARBA00022538"/>
    </source>
</evidence>
<accession>A0AAV8ZHZ0</accession>
<dbReference type="Pfam" id="PF17655">
    <property type="entry name" value="IRK_C"/>
    <property type="match status" value="1"/>
</dbReference>
<dbReference type="GO" id="GO:0034702">
    <property type="term" value="C:monoatomic ion channel complex"/>
    <property type="evidence" value="ECO:0007669"/>
    <property type="project" value="UniProtKB-KW"/>
</dbReference>
<dbReference type="InterPro" id="IPR041647">
    <property type="entry name" value="IRK_C"/>
</dbReference>
<keyword evidence="9 12" id="KW-0472">Membrane</keyword>
<reference evidence="15" key="1">
    <citation type="journal article" date="2023" name="Insect Mol. Biol.">
        <title>Genome sequencing provides insights into the evolution of gene families encoding plant cell wall-degrading enzymes in longhorned beetles.</title>
        <authorList>
            <person name="Shin N.R."/>
            <person name="Okamura Y."/>
            <person name="Kirsch R."/>
            <person name="Pauchet Y."/>
        </authorList>
    </citation>
    <scope>NUCLEOTIDE SEQUENCE</scope>
    <source>
        <strain evidence="15">AMC_N1</strain>
    </source>
</reference>
<dbReference type="InterPro" id="IPR014756">
    <property type="entry name" value="Ig_E-set"/>
</dbReference>
<evidence type="ECO:0000259" key="14">
    <source>
        <dbReference type="Pfam" id="PF17655"/>
    </source>
</evidence>
<dbReference type="SUPFAM" id="SSF81296">
    <property type="entry name" value="E set domains"/>
    <property type="match status" value="1"/>
</dbReference>
<comment type="subcellular location">
    <subcellularLocation>
        <location evidence="1 11">Membrane</location>
        <topology evidence="1 11">Multi-pass membrane protein</topology>
    </subcellularLocation>
</comment>
<dbReference type="EMBL" id="JAPWTK010000001">
    <property type="protein sequence ID" value="KAJ8963207.1"/>
    <property type="molecule type" value="Genomic_DNA"/>
</dbReference>
<dbReference type="InterPro" id="IPR040445">
    <property type="entry name" value="Kir_TM"/>
</dbReference>
<dbReference type="PANTHER" id="PTHR11767">
    <property type="entry name" value="INWARD RECTIFIER POTASSIUM CHANNEL"/>
    <property type="match status" value="1"/>
</dbReference>
<evidence type="ECO:0000256" key="11">
    <source>
        <dbReference type="RuleBase" id="RU003822"/>
    </source>
</evidence>
<evidence type="ECO:0000256" key="2">
    <source>
        <dbReference type="ARBA" id="ARBA00022448"/>
    </source>
</evidence>
<comment type="caution">
    <text evidence="15">The sequence shown here is derived from an EMBL/GenBank/DDBJ whole genome shotgun (WGS) entry which is preliminary data.</text>
</comment>
<evidence type="ECO:0000256" key="5">
    <source>
        <dbReference type="ARBA" id="ARBA00022882"/>
    </source>
</evidence>
<evidence type="ECO:0000256" key="1">
    <source>
        <dbReference type="ARBA" id="ARBA00004141"/>
    </source>
</evidence>
<dbReference type="Proteomes" id="UP001162162">
    <property type="component" value="Unassembled WGS sequence"/>
</dbReference>
<dbReference type="GO" id="GO:0034765">
    <property type="term" value="P:regulation of monoatomic ion transmembrane transport"/>
    <property type="evidence" value="ECO:0007669"/>
    <property type="project" value="TreeGrafter"/>
</dbReference>
<dbReference type="SUPFAM" id="SSF81324">
    <property type="entry name" value="Voltage-gated potassium channels"/>
    <property type="match status" value="1"/>
</dbReference>
<dbReference type="Pfam" id="PF01007">
    <property type="entry name" value="IRK"/>
    <property type="match status" value="1"/>
</dbReference>
<feature type="domain" description="Potassium channel inwardly rectifying transmembrane" evidence="13">
    <location>
        <begin position="17"/>
        <end position="154"/>
    </location>
</feature>
<name>A0AAV8ZHZ0_9CUCU</name>
<evidence type="ECO:0000256" key="10">
    <source>
        <dbReference type="ARBA" id="ARBA00023303"/>
    </source>
</evidence>
<evidence type="ECO:0000256" key="6">
    <source>
        <dbReference type="ARBA" id="ARBA00022958"/>
    </source>
</evidence>
<keyword evidence="7 12" id="KW-1133">Transmembrane helix</keyword>
<dbReference type="InterPro" id="IPR013518">
    <property type="entry name" value="K_chnl_inward-rec_Kir_cyto"/>
</dbReference>
<evidence type="ECO:0000313" key="16">
    <source>
        <dbReference type="Proteomes" id="UP001162162"/>
    </source>
</evidence>
<dbReference type="PRINTS" id="PR01320">
    <property type="entry name" value="KIRCHANNEL"/>
</dbReference>
<protein>
    <submittedName>
        <fullName evidence="15">Uncharacterized protein</fullName>
    </submittedName>
</protein>
<dbReference type="AlphaFoldDB" id="A0AAV8ZHZ0"/>
<keyword evidence="5 11" id="KW-0851">Voltage-gated channel</keyword>
<evidence type="ECO:0000256" key="9">
    <source>
        <dbReference type="ARBA" id="ARBA00023136"/>
    </source>
</evidence>
<keyword evidence="4 11" id="KW-0812">Transmembrane</keyword>
<feature type="transmembrane region" description="Helical" evidence="12">
    <location>
        <begin position="124"/>
        <end position="150"/>
    </location>
</feature>
<evidence type="ECO:0000256" key="4">
    <source>
        <dbReference type="ARBA" id="ARBA00022692"/>
    </source>
</evidence>
<gene>
    <name evidence="15" type="ORF">NQ318_018673</name>
</gene>
<dbReference type="PANTHER" id="PTHR11767:SF113">
    <property type="entry name" value="INWARDLY RECTIFYING POTASSIUM CHANNEL 2, ISOFORM D"/>
    <property type="match status" value="1"/>
</dbReference>
<dbReference type="GO" id="GO:0005886">
    <property type="term" value="C:plasma membrane"/>
    <property type="evidence" value="ECO:0007669"/>
    <property type="project" value="TreeGrafter"/>
</dbReference>
<dbReference type="Gene3D" id="2.60.40.1400">
    <property type="entry name" value="G protein-activated inward rectifier potassium channel 1"/>
    <property type="match status" value="1"/>
</dbReference>
<dbReference type="GO" id="GO:0005242">
    <property type="term" value="F:inward rectifier potassium channel activity"/>
    <property type="evidence" value="ECO:0007669"/>
    <property type="project" value="InterPro"/>
</dbReference>
<organism evidence="15 16">
    <name type="scientific">Aromia moschata</name>
    <dbReference type="NCBI Taxonomy" id="1265417"/>
    <lineage>
        <taxon>Eukaryota</taxon>
        <taxon>Metazoa</taxon>
        <taxon>Ecdysozoa</taxon>
        <taxon>Arthropoda</taxon>
        <taxon>Hexapoda</taxon>
        <taxon>Insecta</taxon>
        <taxon>Pterygota</taxon>
        <taxon>Neoptera</taxon>
        <taxon>Endopterygota</taxon>
        <taxon>Coleoptera</taxon>
        <taxon>Polyphaga</taxon>
        <taxon>Cucujiformia</taxon>
        <taxon>Chrysomeloidea</taxon>
        <taxon>Cerambycidae</taxon>
        <taxon>Cerambycinae</taxon>
        <taxon>Callichromatini</taxon>
        <taxon>Aromia</taxon>
    </lineage>
</organism>
<feature type="domain" description="Inward rectifier potassium channel C-terminal" evidence="14">
    <location>
        <begin position="161"/>
        <end position="326"/>
    </location>
</feature>